<name>A0A0N0CV77_9BACI</name>
<protein>
    <recommendedName>
        <fullName evidence="3">DUF4303 domain-containing protein</fullName>
    </recommendedName>
</protein>
<evidence type="ECO:0008006" key="3">
    <source>
        <dbReference type="Google" id="ProtNLM"/>
    </source>
</evidence>
<evidence type="ECO:0000313" key="2">
    <source>
        <dbReference type="Proteomes" id="UP000037977"/>
    </source>
</evidence>
<proteinExistence type="predicted"/>
<accession>A0A0N0CV77</accession>
<dbReference type="STRING" id="33935.ADM90_18080"/>
<dbReference type="EMBL" id="LGCI01000010">
    <property type="protein sequence ID" value="KOY81067.1"/>
    <property type="molecule type" value="Genomic_DNA"/>
</dbReference>
<keyword evidence="2" id="KW-1185">Reference proteome</keyword>
<evidence type="ECO:0000313" key="1">
    <source>
        <dbReference type="EMBL" id="KOY81067.1"/>
    </source>
</evidence>
<gene>
    <name evidence="1" type="ORF">ADM90_18080</name>
</gene>
<organism evidence="1 2">
    <name type="scientific">Lysinibacillus macroides</name>
    <dbReference type="NCBI Taxonomy" id="33935"/>
    <lineage>
        <taxon>Bacteria</taxon>
        <taxon>Bacillati</taxon>
        <taxon>Bacillota</taxon>
        <taxon>Bacilli</taxon>
        <taxon>Bacillales</taxon>
        <taxon>Bacillaceae</taxon>
        <taxon>Lysinibacillus</taxon>
    </lineage>
</organism>
<dbReference type="Pfam" id="PF14136">
    <property type="entry name" value="DUF4303"/>
    <property type="match status" value="1"/>
</dbReference>
<dbReference type="AlphaFoldDB" id="A0A0N0CV77"/>
<sequence>MQEAQALFDYEKLEAAIVLAMEQALKTYRAMYADLYIVSLDCSSDLWSIGLVANTKAYLAEQADRNAEDYWYYKYCEEEWCIFETFDKLSAEMYQYMKKLHDTTDDPERFEP</sequence>
<dbReference type="PATRIC" id="fig|33935.3.peg.2407"/>
<dbReference type="OrthoDB" id="2002955at2"/>
<reference evidence="1 2" key="1">
    <citation type="submission" date="2015-07" db="EMBL/GenBank/DDBJ databases">
        <title>Genome sequencing project for genomic taxonomy and phylogenomics of Bacillus-like bacteria.</title>
        <authorList>
            <person name="Liu B."/>
            <person name="Wang J."/>
            <person name="Zhu Y."/>
            <person name="Liu G."/>
            <person name="Chen Q."/>
            <person name="Chen Z."/>
            <person name="Che J."/>
            <person name="Ge C."/>
            <person name="Shi H."/>
            <person name="Pan Z."/>
            <person name="Liu X."/>
        </authorList>
    </citation>
    <scope>NUCLEOTIDE SEQUENCE [LARGE SCALE GENOMIC DNA]</scope>
    <source>
        <strain evidence="1 2">DSM 54</strain>
    </source>
</reference>
<dbReference type="Proteomes" id="UP000037977">
    <property type="component" value="Unassembled WGS sequence"/>
</dbReference>
<comment type="caution">
    <text evidence="1">The sequence shown here is derived from an EMBL/GenBank/DDBJ whole genome shotgun (WGS) entry which is preliminary data.</text>
</comment>
<dbReference type="InterPro" id="IPR025409">
    <property type="entry name" value="DUF4303"/>
</dbReference>